<dbReference type="EMBL" id="CP001706">
    <property type="protein sequence ID" value="ACV09785.1"/>
    <property type="molecule type" value="Genomic_DNA"/>
</dbReference>
<dbReference type="Pfam" id="PF19905">
    <property type="entry name" value="DUF6378"/>
    <property type="match status" value="1"/>
</dbReference>
<gene>
    <name evidence="2" type="ordered locus">Jden_2148</name>
    <name evidence="3" type="ordered locus">Jden_2288</name>
</gene>
<dbReference type="HOGENOM" id="CLU_1701918_0_0_11"/>
<sequence>MSDFKPGDRVRVKANHTVHGGREAWIRESSDSCCGYEVLLEGAKETVWIPPSYLISLATTTPPVREVTLTTAASLISGDRAKDYGDAAESFTRLAALWTPILGVDVTPEQVALCLTQLKISRLVGTPGHTDSWVDAAGYIALGSEIAARGRDEG</sequence>
<dbReference type="KEGG" id="jde:Jden_2148"/>
<evidence type="ECO:0000313" key="2">
    <source>
        <dbReference type="EMBL" id="ACV09785.1"/>
    </source>
</evidence>
<evidence type="ECO:0000313" key="3">
    <source>
        <dbReference type="EMBL" id="ACV09923.1"/>
    </source>
</evidence>
<name>C7R1F0_JONDD</name>
<dbReference type="AlphaFoldDB" id="C7R1F0"/>
<organism evidence="2 4">
    <name type="scientific">Jonesia denitrificans (strain ATCC 14870 / DSM 20603 / BCRC 15368 / CIP 55.134 / JCM 11481 / NBRC 15587 / NCTC 10816 / Prevot 55134)</name>
    <name type="common">Listeria denitrificans</name>
    <dbReference type="NCBI Taxonomy" id="471856"/>
    <lineage>
        <taxon>Bacteria</taxon>
        <taxon>Bacillati</taxon>
        <taxon>Actinomycetota</taxon>
        <taxon>Actinomycetes</taxon>
        <taxon>Micrococcales</taxon>
        <taxon>Jonesiaceae</taxon>
        <taxon>Jonesia</taxon>
    </lineage>
</organism>
<dbReference type="Proteomes" id="UP000000628">
    <property type="component" value="Chromosome"/>
</dbReference>
<dbReference type="STRING" id="471856.Jden_2148"/>
<keyword evidence="4" id="KW-1185">Reference proteome</keyword>
<dbReference type="InterPro" id="IPR045958">
    <property type="entry name" value="DUF6378"/>
</dbReference>
<reference evidence="2 4" key="1">
    <citation type="journal article" date="2009" name="Stand. Genomic Sci.">
        <title>Complete genome sequence of Jonesia denitrificans type strain (Prevot 55134).</title>
        <authorList>
            <person name="Pukall R."/>
            <person name="Gehrich-Schroter G."/>
            <person name="Lapidus A."/>
            <person name="Nolan M."/>
            <person name="Glavina Del Rio T."/>
            <person name="Lucas S."/>
            <person name="Chen F."/>
            <person name="Tice H."/>
            <person name="Pitluck S."/>
            <person name="Cheng J.F."/>
            <person name="Copeland A."/>
            <person name="Saunders E."/>
            <person name="Brettin T."/>
            <person name="Detter J.C."/>
            <person name="Bruce D."/>
            <person name="Goodwin L."/>
            <person name="Pati A."/>
            <person name="Ivanova N."/>
            <person name="Mavromatis K."/>
            <person name="Ovchinnikova G."/>
            <person name="Chen A."/>
            <person name="Palaniappan K."/>
            <person name="Land M."/>
            <person name="Hauser L."/>
            <person name="Chang Y.J."/>
            <person name="Jeffries C.D."/>
            <person name="Chain P."/>
            <person name="Goker M."/>
            <person name="Bristow J."/>
            <person name="Eisen J.A."/>
            <person name="Markowitz V."/>
            <person name="Hugenholtz P."/>
            <person name="Kyrpides N.C."/>
            <person name="Klenk H.P."/>
            <person name="Han C."/>
        </authorList>
    </citation>
    <scope>NUCLEOTIDE SEQUENCE [LARGE SCALE GENOMIC DNA]</scope>
    <source>
        <strain evidence="4">ATCC 14870 / DSM 20603 / BCRC 15368 / CIP 55.134 / JCM 11481 / NBRC 15587 / NCTC 10816 / Prevot 55134</strain>
        <strain evidence="2">DSM 20603</strain>
    </source>
</reference>
<dbReference type="EMBL" id="CP001706">
    <property type="protein sequence ID" value="ACV09923.1"/>
    <property type="molecule type" value="Genomic_DNA"/>
</dbReference>
<evidence type="ECO:0000313" key="4">
    <source>
        <dbReference type="Proteomes" id="UP000000628"/>
    </source>
</evidence>
<protein>
    <recommendedName>
        <fullName evidence="1">DUF6378 domain-containing protein</fullName>
    </recommendedName>
</protein>
<feature type="domain" description="DUF6378" evidence="1">
    <location>
        <begin position="69"/>
        <end position="147"/>
    </location>
</feature>
<evidence type="ECO:0000259" key="1">
    <source>
        <dbReference type="Pfam" id="PF19905"/>
    </source>
</evidence>
<dbReference type="eggNOG" id="ENOG50332GH">
    <property type="taxonomic scope" value="Bacteria"/>
</dbReference>
<reference evidence="2" key="2">
    <citation type="submission" date="2009-08" db="EMBL/GenBank/DDBJ databases">
        <title>The complete genome of Jonesia denitrificans DSM 20603.</title>
        <authorList>
            <consortium name="US DOE Joint Genome Institute (JGI-PGF)"/>
            <person name="Lucas S."/>
            <person name="Copeland A."/>
            <person name="Lapidus A."/>
            <person name="Glavina del Rio T."/>
            <person name="Dalin E."/>
            <person name="Tice H."/>
            <person name="Bruce D."/>
            <person name="Goodwin L."/>
            <person name="Pitluck S."/>
            <person name="Kyrpides N."/>
            <person name="Mavromatis K."/>
            <person name="Ivanova N."/>
            <person name="Ovchinnikova G."/>
            <person name="Saunders E."/>
            <person name="Brettin T."/>
            <person name="Detter J.C."/>
            <person name="Han C."/>
            <person name="Larimer F."/>
            <person name="Land M."/>
            <person name="Hauser L."/>
            <person name="Markowitz V."/>
            <person name="Cheng J.-F."/>
            <person name="Hugenholtz P."/>
            <person name="Woyke T."/>
            <person name="Wu D."/>
            <person name="Pukall R."/>
            <person name="Klenk H.-P."/>
            <person name="Eisen J.A."/>
        </authorList>
    </citation>
    <scope>NUCLEOTIDE SEQUENCE</scope>
    <source>
        <strain>DSM 20603</strain>
    </source>
</reference>
<proteinExistence type="predicted"/>
<dbReference type="KEGG" id="jde:Jden_2288"/>
<accession>C7R1F0</accession>